<organism evidence="2 3">
    <name type="scientific">Lolium multiflorum</name>
    <name type="common">Italian ryegrass</name>
    <name type="synonym">Lolium perenne subsp. multiflorum</name>
    <dbReference type="NCBI Taxonomy" id="4521"/>
    <lineage>
        <taxon>Eukaryota</taxon>
        <taxon>Viridiplantae</taxon>
        <taxon>Streptophyta</taxon>
        <taxon>Embryophyta</taxon>
        <taxon>Tracheophyta</taxon>
        <taxon>Spermatophyta</taxon>
        <taxon>Magnoliopsida</taxon>
        <taxon>Liliopsida</taxon>
        <taxon>Poales</taxon>
        <taxon>Poaceae</taxon>
        <taxon>BOP clade</taxon>
        <taxon>Pooideae</taxon>
        <taxon>Poodae</taxon>
        <taxon>Poeae</taxon>
        <taxon>Poeae Chloroplast Group 2 (Poeae type)</taxon>
        <taxon>Loliodinae</taxon>
        <taxon>Loliinae</taxon>
        <taxon>Lolium</taxon>
    </lineage>
</organism>
<accession>A0AAD8WPK5</accession>
<dbReference type="PANTHER" id="PTHR47150:SF6">
    <property type="entry name" value="OS01G0872900 PROTEIN"/>
    <property type="match status" value="1"/>
</dbReference>
<comment type="caution">
    <text evidence="2">The sequence shown here is derived from an EMBL/GenBank/DDBJ whole genome shotgun (WGS) entry which is preliminary data.</text>
</comment>
<name>A0AAD8WPK5_LOLMU</name>
<gene>
    <name evidence="2" type="ORF">QYE76_057995</name>
</gene>
<dbReference type="Proteomes" id="UP001231189">
    <property type="component" value="Unassembled WGS sequence"/>
</dbReference>
<protein>
    <submittedName>
        <fullName evidence="2">Uncharacterized protein</fullName>
    </submittedName>
</protein>
<proteinExistence type="predicted"/>
<dbReference type="PANTHER" id="PTHR47150">
    <property type="entry name" value="OS12G0169200 PROTEIN"/>
    <property type="match status" value="1"/>
</dbReference>
<dbReference type="Pfam" id="PF04827">
    <property type="entry name" value="Plant_tran"/>
    <property type="match status" value="2"/>
</dbReference>
<evidence type="ECO:0000256" key="1">
    <source>
        <dbReference type="SAM" id="MobiDB-lite"/>
    </source>
</evidence>
<feature type="region of interest" description="Disordered" evidence="1">
    <location>
        <begin position="241"/>
        <end position="274"/>
    </location>
</feature>
<dbReference type="EMBL" id="JAUUTY010000003">
    <property type="protein sequence ID" value="KAK1669836.1"/>
    <property type="molecule type" value="Genomic_DNA"/>
</dbReference>
<dbReference type="AlphaFoldDB" id="A0AAD8WPK5"/>
<sequence>MDIDDKMMVQLFTEEHKSQAVRRQQQKLILTNILRVRQPFFVVPRRGGSKPGKRKNINRHREAGAMLLDADYFNDDATHSPKDFWRWFRMNKDLFLKIVQGVREYHTYFMAKKDCTCLWGFTSIQKCTAAMRCLAYGAPPDTSNDYLRMTESTCTESFYRFCRAVIAVFAKDYLRAPRADDTARILQKNAAIGFLGMLGSIDCMHWDGRIALLFGTNNDINVLQRSPVFARLAEGQDPTVNFEATGRHASRPGPRPVQSNATPDEPGASQLSHRCQPGTIQDQLRDFVDVIQVIMHLSLCFTRCVHRVFITTPSLTEKIGQPLIIIAILDPTASSSSSTAQPEVK</sequence>
<keyword evidence="3" id="KW-1185">Reference proteome</keyword>
<reference evidence="2" key="1">
    <citation type="submission" date="2023-07" db="EMBL/GenBank/DDBJ databases">
        <title>A chromosome-level genome assembly of Lolium multiflorum.</title>
        <authorList>
            <person name="Chen Y."/>
            <person name="Copetti D."/>
            <person name="Kolliker R."/>
            <person name="Studer B."/>
        </authorList>
    </citation>
    <scope>NUCLEOTIDE SEQUENCE</scope>
    <source>
        <strain evidence="2">02402/16</strain>
        <tissue evidence="2">Leaf</tissue>
    </source>
</reference>
<evidence type="ECO:0000313" key="3">
    <source>
        <dbReference type="Proteomes" id="UP001231189"/>
    </source>
</evidence>
<dbReference type="InterPro" id="IPR006912">
    <property type="entry name" value="Harbinger_derived_prot"/>
</dbReference>
<evidence type="ECO:0000313" key="2">
    <source>
        <dbReference type="EMBL" id="KAK1669836.1"/>
    </source>
</evidence>